<dbReference type="AlphaFoldDB" id="A0A167SVJ7"/>
<comment type="subcellular location">
    <subcellularLocation>
        <location evidence="1">Cell membrane</location>
        <topology evidence="1">Multi-pass membrane protein</topology>
    </subcellularLocation>
</comment>
<evidence type="ECO:0000256" key="1">
    <source>
        <dbReference type="ARBA" id="ARBA00004651"/>
    </source>
</evidence>
<evidence type="ECO:0000256" key="7">
    <source>
        <dbReference type="SAM" id="MobiDB-lite"/>
    </source>
</evidence>
<dbReference type="PANTHER" id="PTHR43549">
    <property type="entry name" value="MULTIDRUG RESISTANCE PROTEIN YPNP-RELATED"/>
    <property type="match status" value="1"/>
</dbReference>
<feature type="compositionally biased region" description="Basic and acidic residues" evidence="7">
    <location>
        <begin position="13"/>
        <end position="26"/>
    </location>
</feature>
<evidence type="ECO:0000256" key="5">
    <source>
        <dbReference type="ARBA" id="ARBA00022989"/>
    </source>
</evidence>
<evidence type="ECO:0000256" key="4">
    <source>
        <dbReference type="ARBA" id="ARBA00022692"/>
    </source>
</evidence>
<accession>A0A167SVJ7</accession>
<evidence type="ECO:0000313" key="9">
    <source>
        <dbReference type="EMBL" id="KZN87587.1"/>
    </source>
</evidence>
<reference evidence="9" key="1">
    <citation type="journal article" date="2014" name="Genome Announc.">
        <title>Complete sequencing and chromosome-scale genome assembly of the industrial progenitor strain P2niaD18 from the penicillin producer Penicillium chrysogenum.</title>
        <authorList>
            <person name="Specht T."/>
            <person name="Dahlmann T.A."/>
            <person name="Zadra I."/>
            <person name="Kurnsteiner H."/>
            <person name="Kuck U."/>
        </authorList>
    </citation>
    <scope>NUCLEOTIDE SEQUENCE [LARGE SCALE GENOMIC DNA]</scope>
    <source>
        <strain evidence="9">P2niaD18</strain>
    </source>
</reference>
<evidence type="ECO:0000256" key="2">
    <source>
        <dbReference type="ARBA" id="ARBA00022448"/>
    </source>
</evidence>
<feature type="region of interest" description="Disordered" evidence="7">
    <location>
        <begin position="1"/>
        <end position="26"/>
    </location>
</feature>
<dbReference type="InterPro" id="IPR052031">
    <property type="entry name" value="Membrane_Transporter-Flippase"/>
</dbReference>
<sequence length="469" mass="51617">MGANAASTTVQDEAAHQSNEGRSRGEELSSRTRAFWSRETFTGSAIFNLLAFAPPAVYSTLSKLWVAKLSSSEVVTTDVYTYIGITVEVMNDGIPRSAWLIIGDKSSRSLHSRLNLAWTMIIVCAAQGLLMTVIFLATSTKLAAAFVPAEVRHASLAYVRWSSIQGLTSATEAAISSSTRALDKPDIPLITNASKFLINIVLDFLLISTFRVGKYTPTIVTQAIIRLTCDILSVTVGLLYFVCVVVKRKKREADGHGNLKISLDALKTLVRPSLYTFAESAIRNSIYLWLVNRIVQLGDLYATAWGIFTTIRWGLIMVPVQAVEASTLAFVGHNWGRFRATQQIEYPKATRAEVFAIIRPALLSCGIVMVFETTVCIALSVHGIQSFALYLSASNDVAAVTQRMWKAIDWTYIFYGLNYQLGAEVVSIPSTRLKLMLDASLCHRCDCSLFAGFIGLDAFQREIKVSLAY</sequence>
<keyword evidence="3" id="KW-1003">Cell membrane</keyword>
<dbReference type="GO" id="GO:0005886">
    <property type="term" value="C:plasma membrane"/>
    <property type="evidence" value="ECO:0007669"/>
    <property type="project" value="UniProtKB-SubCell"/>
</dbReference>
<dbReference type="CDD" id="cd12082">
    <property type="entry name" value="MATE_like"/>
    <property type="match status" value="1"/>
</dbReference>
<keyword evidence="5 8" id="KW-1133">Transmembrane helix</keyword>
<keyword evidence="6 8" id="KW-0472">Membrane</keyword>
<evidence type="ECO:0000256" key="8">
    <source>
        <dbReference type="SAM" id="Phobius"/>
    </source>
</evidence>
<feature type="compositionally biased region" description="Polar residues" evidence="7">
    <location>
        <begin position="1"/>
        <end position="12"/>
    </location>
</feature>
<dbReference type="EMBL" id="CM002799">
    <property type="protein sequence ID" value="KZN87587.1"/>
    <property type="molecule type" value="Genomic_DNA"/>
</dbReference>
<feature type="transmembrane region" description="Helical" evidence="8">
    <location>
        <begin position="224"/>
        <end position="246"/>
    </location>
</feature>
<gene>
    <name evidence="9" type="ORF">EN45_061480</name>
</gene>
<dbReference type="PANTHER" id="PTHR43549:SF2">
    <property type="entry name" value="MULTIDRUG RESISTANCE PROTEIN NORM-RELATED"/>
    <property type="match status" value="1"/>
</dbReference>
<organism evidence="9">
    <name type="scientific">Penicillium chrysogenum</name>
    <name type="common">Penicillium notatum</name>
    <dbReference type="NCBI Taxonomy" id="5076"/>
    <lineage>
        <taxon>Eukaryota</taxon>
        <taxon>Fungi</taxon>
        <taxon>Dikarya</taxon>
        <taxon>Ascomycota</taxon>
        <taxon>Pezizomycotina</taxon>
        <taxon>Eurotiomycetes</taxon>
        <taxon>Eurotiomycetidae</taxon>
        <taxon>Eurotiales</taxon>
        <taxon>Aspergillaceae</taxon>
        <taxon>Penicillium</taxon>
        <taxon>Penicillium chrysogenum species complex</taxon>
    </lineage>
</organism>
<keyword evidence="4 8" id="KW-0812">Transmembrane</keyword>
<feature type="transmembrane region" description="Helical" evidence="8">
    <location>
        <begin position="116"/>
        <end position="137"/>
    </location>
</feature>
<name>A0A167SVJ7_PENCH</name>
<evidence type="ECO:0000256" key="3">
    <source>
        <dbReference type="ARBA" id="ARBA00022475"/>
    </source>
</evidence>
<evidence type="ECO:0000256" key="6">
    <source>
        <dbReference type="ARBA" id="ARBA00023136"/>
    </source>
</evidence>
<dbReference type="Proteomes" id="UP000076449">
    <property type="component" value="Chromosome II"/>
</dbReference>
<proteinExistence type="predicted"/>
<protein>
    <submittedName>
        <fullName evidence="9">Uncharacterized protein</fullName>
    </submittedName>
</protein>
<keyword evidence="2" id="KW-0813">Transport</keyword>